<reference evidence="3" key="1">
    <citation type="submission" date="2017-02" db="UniProtKB">
        <authorList>
            <consortium name="WormBaseParasite"/>
        </authorList>
    </citation>
    <scope>IDENTIFICATION</scope>
</reference>
<dbReference type="Proteomes" id="UP000038045">
    <property type="component" value="Unplaced"/>
</dbReference>
<name>A0A0N4Z5B0_PARTI</name>
<dbReference type="WBParaSite" id="PTRK_0000221200.1">
    <property type="protein sequence ID" value="PTRK_0000221200.1"/>
    <property type="gene ID" value="PTRK_0000221200"/>
</dbReference>
<keyword evidence="2" id="KW-1185">Reference proteome</keyword>
<dbReference type="AlphaFoldDB" id="A0A0N4Z5B0"/>
<evidence type="ECO:0000313" key="3">
    <source>
        <dbReference type="WBParaSite" id="PTRK_0000221200.1"/>
    </source>
</evidence>
<evidence type="ECO:0000313" key="2">
    <source>
        <dbReference type="Proteomes" id="UP000038045"/>
    </source>
</evidence>
<protein>
    <submittedName>
        <fullName evidence="3">Unkown protein</fullName>
    </submittedName>
</protein>
<accession>A0A0N4Z5B0</accession>
<keyword evidence="1" id="KW-1133">Transmembrane helix</keyword>
<organism evidence="2 3">
    <name type="scientific">Parastrongyloides trichosuri</name>
    <name type="common">Possum-specific nematode worm</name>
    <dbReference type="NCBI Taxonomy" id="131310"/>
    <lineage>
        <taxon>Eukaryota</taxon>
        <taxon>Metazoa</taxon>
        <taxon>Ecdysozoa</taxon>
        <taxon>Nematoda</taxon>
        <taxon>Chromadorea</taxon>
        <taxon>Rhabditida</taxon>
        <taxon>Tylenchina</taxon>
        <taxon>Panagrolaimomorpha</taxon>
        <taxon>Strongyloidoidea</taxon>
        <taxon>Strongyloididae</taxon>
        <taxon>Parastrongyloides</taxon>
    </lineage>
</organism>
<keyword evidence="1" id="KW-0472">Membrane</keyword>
<sequence length="162" mass="19067">MQPHYYQQQYDDDEIITHEDEIDEMEDNEIFNQQPPSSYTPISNGNLTPLIDRQVLITTLLNIIALIACFYCLYTDQRIDGFVSIFVVVFTIFIFLLNIYLWFKCWLKIKEAKQEYLGNLEFSEFVKNVSSQDLITDDSASSGNNRNFFNIPRRNNHKAIFV</sequence>
<feature type="transmembrane region" description="Helical" evidence="1">
    <location>
        <begin position="81"/>
        <end position="103"/>
    </location>
</feature>
<proteinExistence type="predicted"/>
<keyword evidence="1" id="KW-0812">Transmembrane</keyword>
<evidence type="ECO:0000256" key="1">
    <source>
        <dbReference type="SAM" id="Phobius"/>
    </source>
</evidence>
<feature type="transmembrane region" description="Helical" evidence="1">
    <location>
        <begin position="55"/>
        <end position="74"/>
    </location>
</feature>